<sequence length="194" mass="21093">MDVPEATLPSGYKPRASTTGAEAARRETQTSGLNHCFLRTWTEHAVASSPAAGGSTLLLGAGKHHGNEGEKPLRLGDEARRRSASDVVGANAHRSCVRDALTARRLRRMVKQSSGPTPGDRGNRRGRRAFFFSSMGRSAREWCGERGRMENRASLAGVARQLALCLIPFLLPLASQPSLHLSLYKADDDTQERD</sequence>
<dbReference type="Proteomes" id="UP000821866">
    <property type="component" value="Chromosome 2"/>
</dbReference>
<keyword evidence="3" id="KW-1185">Reference proteome</keyword>
<accession>A0A9J6EEP6</accession>
<dbReference type="EMBL" id="JABSTU010000004">
    <property type="protein sequence ID" value="KAH8032732.1"/>
    <property type="molecule type" value="Genomic_DNA"/>
</dbReference>
<name>A0A9J6EEP6_RHIMP</name>
<evidence type="ECO:0000256" key="1">
    <source>
        <dbReference type="SAM" id="MobiDB-lite"/>
    </source>
</evidence>
<protein>
    <submittedName>
        <fullName evidence="2">Uncharacterized protein</fullName>
    </submittedName>
</protein>
<feature type="region of interest" description="Disordered" evidence="1">
    <location>
        <begin position="1"/>
        <end position="29"/>
    </location>
</feature>
<reference evidence="2" key="1">
    <citation type="journal article" date="2020" name="Cell">
        <title>Large-Scale Comparative Analyses of Tick Genomes Elucidate Their Genetic Diversity and Vector Capacities.</title>
        <authorList>
            <consortium name="Tick Genome and Microbiome Consortium (TIGMIC)"/>
            <person name="Jia N."/>
            <person name="Wang J."/>
            <person name="Shi W."/>
            <person name="Du L."/>
            <person name="Sun Y."/>
            <person name="Zhan W."/>
            <person name="Jiang J.F."/>
            <person name="Wang Q."/>
            <person name="Zhang B."/>
            <person name="Ji P."/>
            <person name="Bell-Sakyi L."/>
            <person name="Cui X.M."/>
            <person name="Yuan T.T."/>
            <person name="Jiang B.G."/>
            <person name="Yang W.F."/>
            <person name="Lam T.T."/>
            <person name="Chang Q.C."/>
            <person name="Ding S.J."/>
            <person name="Wang X.J."/>
            <person name="Zhu J.G."/>
            <person name="Ruan X.D."/>
            <person name="Zhao L."/>
            <person name="Wei J.T."/>
            <person name="Ye R.Z."/>
            <person name="Que T.C."/>
            <person name="Du C.H."/>
            <person name="Zhou Y.H."/>
            <person name="Cheng J.X."/>
            <person name="Dai P.F."/>
            <person name="Guo W.B."/>
            <person name="Han X.H."/>
            <person name="Huang E.J."/>
            <person name="Li L.F."/>
            <person name="Wei W."/>
            <person name="Gao Y.C."/>
            <person name="Liu J.Z."/>
            <person name="Shao H.Z."/>
            <person name="Wang X."/>
            <person name="Wang C.C."/>
            <person name="Yang T.C."/>
            <person name="Huo Q.B."/>
            <person name="Li W."/>
            <person name="Chen H.Y."/>
            <person name="Chen S.E."/>
            <person name="Zhou L.G."/>
            <person name="Ni X.B."/>
            <person name="Tian J.H."/>
            <person name="Sheng Y."/>
            <person name="Liu T."/>
            <person name="Pan Y.S."/>
            <person name="Xia L.Y."/>
            <person name="Li J."/>
            <person name="Zhao F."/>
            <person name="Cao W.C."/>
        </authorList>
    </citation>
    <scope>NUCLEOTIDE SEQUENCE</scope>
    <source>
        <strain evidence="2">Rmic-2018</strain>
    </source>
</reference>
<organism evidence="2 3">
    <name type="scientific">Rhipicephalus microplus</name>
    <name type="common">Cattle tick</name>
    <name type="synonym">Boophilus microplus</name>
    <dbReference type="NCBI Taxonomy" id="6941"/>
    <lineage>
        <taxon>Eukaryota</taxon>
        <taxon>Metazoa</taxon>
        <taxon>Ecdysozoa</taxon>
        <taxon>Arthropoda</taxon>
        <taxon>Chelicerata</taxon>
        <taxon>Arachnida</taxon>
        <taxon>Acari</taxon>
        <taxon>Parasitiformes</taxon>
        <taxon>Ixodida</taxon>
        <taxon>Ixodoidea</taxon>
        <taxon>Ixodidae</taxon>
        <taxon>Rhipicephalinae</taxon>
        <taxon>Rhipicephalus</taxon>
        <taxon>Boophilus</taxon>
    </lineage>
</organism>
<evidence type="ECO:0000313" key="2">
    <source>
        <dbReference type="EMBL" id="KAH8032732.1"/>
    </source>
</evidence>
<dbReference type="AlphaFoldDB" id="A0A9J6EEP6"/>
<comment type="caution">
    <text evidence="2">The sequence shown here is derived from an EMBL/GenBank/DDBJ whole genome shotgun (WGS) entry which is preliminary data.</text>
</comment>
<reference evidence="2" key="2">
    <citation type="submission" date="2021-09" db="EMBL/GenBank/DDBJ databases">
        <authorList>
            <person name="Jia N."/>
            <person name="Wang J."/>
            <person name="Shi W."/>
            <person name="Du L."/>
            <person name="Sun Y."/>
            <person name="Zhan W."/>
            <person name="Jiang J."/>
            <person name="Wang Q."/>
            <person name="Zhang B."/>
            <person name="Ji P."/>
            <person name="Sakyi L.B."/>
            <person name="Cui X."/>
            <person name="Yuan T."/>
            <person name="Jiang B."/>
            <person name="Yang W."/>
            <person name="Lam T.T.-Y."/>
            <person name="Chang Q."/>
            <person name="Ding S."/>
            <person name="Wang X."/>
            <person name="Zhu J."/>
            <person name="Ruan X."/>
            <person name="Zhao L."/>
            <person name="Wei J."/>
            <person name="Que T."/>
            <person name="Du C."/>
            <person name="Cheng J."/>
            <person name="Dai P."/>
            <person name="Han X."/>
            <person name="Huang E."/>
            <person name="Gao Y."/>
            <person name="Liu J."/>
            <person name="Shao H."/>
            <person name="Ye R."/>
            <person name="Li L."/>
            <person name="Wei W."/>
            <person name="Wang X."/>
            <person name="Wang C."/>
            <person name="Huo Q."/>
            <person name="Li W."/>
            <person name="Guo W."/>
            <person name="Chen H."/>
            <person name="Chen S."/>
            <person name="Zhou L."/>
            <person name="Zhou L."/>
            <person name="Ni X."/>
            <person name="Tian J."/>
            <person name="Zhou Y."/>
            <person name="Sheng Y."/>
            <person name="Liu T."/>
            <person name="Pan Y."/>
            <person name="Xia L."/>
            <person name="Li J."/>
            <person name="Zhao F."/>
            <person name="Cao W."/>
        </authorList>
    </citation>
    <scope>NUCLEOTIDE SEQUENCE</scope>
    <source>
        <strain evidence="2">Rmic-2018</strain>
        <tissue evidence="2">Larvae</tissue>
    </source>
</reference>
<gene>
    <name evidence="2" type="ORF">HPB51_001430</name>
</gene>
<proteinExistence type="predicted"/>
<evidence type="ECO:0000313" key="3">
    <source>
        <dbReference type="Proteomes" id="UP000821866"/>
    </source>
</evidence>